<dbReference type="Proteomes" id="UP000828390">
    <property type="component" value="Unassembled WGS sequence"/>
</dbReference>
<protein>
    <submittedName>
        <fullName evidence="1">Uncharacterized protein</fullName>
    </submittedName>
</protein>
<reference evidence="1" key="2">
    <citation type="submission" date="2020-11" db="EMBL/GenBank/DDBJ databases">
        <authorList>
            <person name="McCartney M.A."/>
            <person name="Auch B."/>
            <person name="Kono T."/>
            <person name="Mallez S."/>
            <person name="Becker A."/>
            <person name="Gohl D.M."/>
            <person name="Silverstein K.A.T."/>
            <person name="Koren S."/>
            <person name="Bechman K.B."/>
            <person name="Herman A."/>
            <person name="Abrahante J.E."/>
            <person name="Garbe J."/>
        </authorList>
    </citation>
    <scope>NUCLEOTIDE SEQUENCE</scope>
    <source>
        <strain evidence="1">Duluth1</strain>
        <tissue evidence="1">Whole animal</tissue>
    </source>
</reference>
<sequence>MAPFPQITAGNMFLTAGDRLRRIGGLKAFQIYWRLPEQLSSESLSWRVNEDCRNFWQCGQSTFNLKFYFNKCEYIFFGNDSVMADFGH</sequence>
<keyword evidence="2" id="KW-1185">Reference proteome</keyword>
<name>A0A9D4D6R5_DREPO</name>
<comment type="caution">
    <text evidence="1">The sequence shown here is derived from an EMBL/GenBank/DDBJ whole genome shotgun (WGS) entry which is preliminary data.</text>
</comment>
<organism evidence="1 2">
    <name type="scientific">Dreissena polymorpha</name>
    <name type="common">Zebra mussel</name>
    <name type="synonym">Mytilus polymorpha</name>
    <dbReference type="NCBI Taxonomy" id="45954"/>
    <lineage>
        <taxon>Eukaryota</taxon>
        <taxon>Metazoa</taxon>
        <taxon>Spiralia</taxon>
        <taxon>Lophotrochozoa</taxon>
        <taxon>Mollusca</taxon>
        <taxon>Bivalvia</taxon>
        <taxon>Autobranchia</taxon>
        <taxon>Heteroconchia</taxon>
        <taxon>Euheterodonta</taxon>
        <taxon>Imparidentia</taxon>
        <taxon>Neoheterodontei</taxon>
        <taxon>Myida</taxon>
        <taxon>Dreissenoidea</taxon>
        <taxon>Dreissenidae</taxon>
        <taxon>Dreissena</taxon>
    </lineage>
</organism>
<evidence type="ECO:0000313" key="2">
    <source>
        <dbReference type="Proteomes" id="UP000828390"/>
    </source>
</evidence>
<proteinExistence type="predicted"/>
<dbReference type="EMBL" id="JAIWYP010000011">
    <property type="protein sequence ID" value="KAH3739167.1"/>
    <property type="molecule type" value="Genomic_DNA"/>
</dbReference>
<reference evidence="1" key="1">
    <citation type="journal article" date="2019" name="bioRxiv">
        <title>The Genome of the Zebra Mussel, Dreissena polymorpha: A Resource for Invasive Species Research.</title>
        <authorList>
            <person name="McCartney M.A."/>
            <person name="Auch B."/>
            <person name="Kono T."/>
            <person name="Mallez S."/>
            <person name="Zhang Y."/>
            <person name="Obille A."/>
            <person name="Becker A."/>
            <person name="Abrahante J.E."/>
            <person name="Garbe J."/>
            <person name="Badalamenti J.P."/>
            <person name="Herman A."/>
            <person name="Mangelson H."/>
            <person name="Liachko I."/>
            <person name="Sullivan S."/>
            <person name="Sone E.D."/>
            <person name="Koren S."/>
            <person name="Silverstein K.A.T."/>
            <person name="Beckman K.B."/>
            <person name="Gohl D.M."/>
        </authorList>
    </citation>
    <scope>NUCLEOTIDE SEQUENCE</scope>
    <source>
        <strain evidence="1">Duluth1</strain>
        <tissue evidence="1">Whole animal</tissue>
    </source>
</reference>
<dbReference type="AlphaFoldDB" id="A0A9D4D6R5"/>
<gene>
    <name evidence="1" type="ORF">DPMN_045814</name>
</gene>
<evidence type="ECO:0000313" key="1">
    <source>
        <dbReference type="EMBL" id="KAH3739167.1"/>
    </source>
</evidence>
<accession>A0A9D4D6R5</accession>